<comment type="caution">
    <text evidence="3">The sequence shown here is derived from an EMBL/GenBank/DDBJ whole genome shotgun (WGS) entry which is preliminary data.</text>
</comment>
<dbReference type="Proteomes" id="UP001284601">
    <property type="component" value="Unassembled WGS sequence"/>
</dbReference>
<organism evidence="3 4">
    <name type="scientific">Conexibacter stalactiti</name>
    <dbReference type="NCBI Taxonomy" id="1940611"/>
    <lineage>
        <taxon>Bacteria</taxon>
        <taxon>Bacillati</taxon>
        <taxon>Actinomycetota</taxon>
        <taxon>Thermoleophilia</taxon>
        <taxon>Solirubrobacterales</taxon>
        <taxon>Conexibacteraceae</taxon>
        <taxon>Conexibacter</taxon>
    </lineage>
</organism>
<feature type="region of interest" description="Disordered" evidence="1">
    <location>
        <begin position="144"/>
        <end position="163"/>
    </location>
</feature>
<evidence type="ECO:0000256" key="1">
    <source>
        <dbReference type="SAM" id="MobiDB-lite"/>
    </source>
</evidence>
<accession>A0ABU4HYE0</accession>
<dbReference type="EMBL" id="JAWSTH010000131">
    <property type="protein sequence ID" value="MDW5598286.1"/>
    <property type="molecule type" value="Genomic_DNA"/>
</dbReference>
<evidence type="ECO:0000313" key="3">
    <source>
        <dbReference type="EMBL" id="MDW5598286.1"/>
    </source>
</evidence>
<keyword evidence="4" id="KW-1185">Reference proteome</keyword>
<evidence type="ECO:0000313" key="4">
    <source>
        <dbReference type="Proteomes" id="UP001284601"/>
    </source>
</evidence>
<sequence length="276" mass="30660">MARRFGVACMLAAFLAAVVLAATGAGEAHGAQQARFWATFRAEKTIGWSEPRWTTRSDCWHTWWTQGSGRQTERYESTMPVKLLAYTVGRNNSSVFLKWRTWDEFAESSDREMPAVGTITRQASRSTDWDAGTCGVRGVIIDDEGNERTTPVPPPPDDCGTRKPGVDGWIGNGNKYMWLDTGSSFPSQEAQMGFRACELNMPYEMDERGWSVDVRGRYSRAELFNSAVPVVTVSAAERYSQKQLIGGARAIVFTSGAVRWTVTLRRAASPPRGGRR</sequence>
<feature type="signal peptide" evidence="2">
    <location>
        <begin position="1"/>
        <end position="21"/>
    </location>
</feature>
<evidence type="ECO:0000256" key="2">
    <source>
        <dbReference type="SAM" id="SignalP"/>
    </source>
</evidence>
<gene>
    <name evidence="3" type="ORF">R7226_28265</name>
</gene>
<protein>
    <submittedName>
        <fullName evidence="3">Uncharacterized protein</fullName>
    </submittedName>
</protein>
<proteinExistence type="predicted"/>
<reference evidence="4" key="1">
    <citation type="submission" date="2023-07" db="EMBL/GenBank/DDBJ databases">
        <title>Conexibacter stalactiti sp. nov., isolated from stalactites in a lava cave and emended description of the genus Conexibacter.</title>
        <authorList>
            <person name="Lee S.D."/>
        </authorList>
    </citation>
    <scope>NUCLEOTIDE SEQUENCE [LARGE SCALE GENOMIC DNA]</scope>
    <source>
        <strain evidence="4">KCTC 39840</strain>
    </source>
</reference>
<name>A0ABU4HYE0_9ACTN</name>
<feature type="chain" id="PRO_5046905076" evidence="2">
    <location>
        <begin position="22"/>
        <end position="276"/>
    </location>
</feature>
<keyword evidence="2" id="KW-0732">Signal</keyword>